<comment type="caution">
    <text evidence="3">The sequence shown here is derived from an EMBL/GenBank/DDBJ whole genome shotgun (WGS) entry which is preliminary data.</text>
</comment>
<feature type="domain" description="GTPase-associated protein 1 middle" evidence="2">
    <location>
        <begin position="163"/>
        <end position="258"/>
    </location>
</feature>
<dbReference type="InterPro" id="IPR045401">
    <property type="entry name" value="GAP1-M"/>
</dbReference>
<dbReference type="InterPro" id="IPR045402">
    <property type="entry name" value="GAP1-N2"/>
</dbReference>
<dbReference type="Pfam" id="PF20013">
    <property type="entry name" value="GAP1-N2"/>
    <property type="match status" value="1"/>
</dbReference>
<dbReference type="RefSeq" id="WP_218320173.1">
    <property type="nucleotide sequence ID" value="NZ_JAEEGC010000038.1"/>
</dbReference>
<evidence type="ECO:0000259" key="1">
    <source>
        <dbReference type="Pfam" id="PF20013"/>
    </source>
</evidence>
<evidence type="ECO:0000259" key="2">
    <source>
        <dbReference type="Pfam" id="PF20014"/>
    </source>
</evidence>
<proteinExistence type="predicted"/>
<organism evidence="3 4">
    <name type="scientific">Clostridium thailandense</name>
    <dbReference type="NCBI Taxonomy" id="2794346"/>
    <lineage>
        <taxon>Bacteria</taxon>
        <taxon>Bacillati</taxon>
        <taxon>Bacillota</taxon>
        <taxon>Clostridia</taxon>
        <taxon>Eubacteriales</taxon>
        <taxon>Clostridiaceae</taxon>
        <taxon>Clostridium</taxon>
    </lineage>
</organism>
<keyword evidence="4" id="KW-1185">Reference proteome</keyword>
<accession>A0A949WV03</accession>
<gene>
    <name evidence="3" type="ORF">I6U48_09495</name>
</gene>
<feature type="domain" description="GTPase-associated protein 1 N-terminal" evidence="1">
    <location>
        <begin position="3"/>
        <end position="134"/>
    </location>
</feature>
<evidence type="ECO:0000313" key="4">
    <source>
        <dbReference type="Proteomes" id="UP000694308"/>
    </source>
</evidence>
<dbReference type="Proteomes" id="UP000694308">
    <property type="component" value="Unassembled WGS sequence"/>
</dbReference>
<evidence type="ECO:0000313" key="3">
    <source>
        <dbReference type="EMBL" id="MBV7273142.1"/>
    </source>
</evidence>
<dbReference type="AlphaFoldDB" id="A0A949WV03"/>
<name>A0A949WV03_9CLOT</name>
<reference evidence="3" key="1">
    <citation type="submission" date="2020-12" db="EMBL/GenBank/DDBJ databases">
        <title>Clostridium thailandense sp. nov., a novel acetogenic bacterium isolated from peat land soil in Thailand.</title>
        <authorList>
            <person name="Chaikitkaew S."/>
            <person name="Birkeland N.K."/>
        </authorList>
    </citation>
    <scope>NUCLEOTIDE SEQUENCE</scope>
    <source>
        <strain evidence="3">PL3</strain>
    </source>
</reference>
<dbReference type="EMBL" id="JAEEGC010000038">
    <property type="protein sequence ID" value="MBV7273142.1"/>
    <property type="molecule type" value="Genomic_DNA"/>
</dbReference>
<protein>
    <submittedName>
        <fullName evidence="3">Uncharacterized protein</fullName>
    </submittedName>
</protein>
<dbReference type="Pfam" id="PF20014">
    <property type="entry name" value="GAP1-M"/>
    <property type="match status" value="1"/>
</dbReference>
<sequence>MAVKQLFYTSCKKGLSSGMGFQTYSMSKGISDEERKEIEGYCVYIPPDNLPTQPSDKEIEELFPIAFSSFRLKNGKNCICSAKYIGKDYSGRYGNYFCHVFISDKAWPFYPIELYGSAIFRSSLTYEEENAEEIEYLPELNEIPLGNLISFDSIGNFLKEAGSGKRRKGFTELMNCCIGFSSNRKKIVICDYKDNISYWIGSVQMSLPKKLAQEFSFTTYCYNPEDVPYMLCAADNNGSRFNFKDSQKLYKYNIFHFIDMQVVETNYNSSFVKRAEVGYTVSKETFLPLLTFIEQFQYNILDENIDNCVCLYNMVNRGIEKINIQDVKNAVSFAVNYKSVEAYKQLFELLNHNLEKISTQVDVELADIITKFLFMVGKETNSGEHIIKAYEFFFNSIHYLIMDAEEVEVEEILTLYKNIRSIKEVTISQFVKLSIHKDRIKGLQTYLEGGKVRHAKFYFKSVISDIITFNSKYASTDGIGLFNIGSQDAKNITIFLNKCLSILIQFSEDIVDVFCSLKYEYEYLPEIIVRAYSINNYLYKNESIEETLVGFVIEEGRKDKEWEKKICLEISKLTNGNNFLFSIYSLELKNQNNKKNFFMNYCYRIFNSFKDYRKRKFSDALNLYLNLCQDDILLEDYKEVISYISAKSLNEDIDKKVFEVLFTGFENEINVENIGIEIYTIKKVIEIKKKYNIKTPYSMVEMIYIMSKIEDSSPSDKIVHLENLKVDFSNMDADKYAKCLIWFLNNLCPYLKSPLEHDKMRRFLFCSEYVEIYYKEYLNILDDIIFTKKYKEILKLRGIEGHEIFMDFLIFLFKNDLDMSGKLETYLNDKISNILKEISEKKLETYSNYIEKKVSSYINKTEIVYKWIKIRDDVKQKKQKRTPFNIFKK</sequence>